<dbReference type="OrthoDB" id="3797535at2759"/>
<dbReference type="AlphaFoldDB" id="A0A9P4PFJ8"/>
<keyword evidence="1" id="KW-0472">Membrane</keyword>
<keyword evidence="1" id="KW-1133">Transmembrane helix</keyword>
<reference evidence="2" key="1">
    <citation type="journal article" date="2020" name="Stud. Mycol.">
        <title>101 Dothideomycetes genomes: a test case for predicting lifestyles and emergence of pathogens.</title>
        <authorList>
            <person name="Haridas S."/>
            <person name="Albert R."/>
            <person name="Binder M."/>
            <person name="Bloem J."/>
            <person name="Labutti K."/>
            <person name="Salamov A."/>
            <person name="Andreopoulos B."/>
            <person name="Baker S."/>
            <person name="Barry K."/>
            <person name="Bills G."/>
            <person name="Bluhm B."/>
            <person name="Cannon C."/>
            <person name="Castanera R."/>
            <person name="Culley D."/>
            <person name="Daum C."/>
            <person name="Ezra D."/>
            <person name="Gonzalez J."/>
            <person name="Henrissat B."/>
            <person name="Kuo A."/>
            <person name="Liang C."/>
            <person name="Lipzen A."/>
            <person name="Lutzoni F."/>
            <person name="Magnuson J."/>
            <person name="Mondo S."/>
            <person name="Nolan M."/>
            <person name="Ohm R."/>
            <person name="Pangilinan J."/>
            <person name="Park H.-J."/>
            <person name="Ramirez L."/>
            <person name="Alfaro M."/>
            <person name="Sun H."/>
            <person name="Tritt A."/>
            <person name="Yoshinaga Y."/>
            <person name="Zwiers L.-H."/>
            <person name="Turgeon B."/>
            <person name="Goodwin S."/>
            <person name="Spatafora J."/>
            <person name="Crous P."/>
            <person name="Grigoriev I."/>
        </authorList>
    </citation>
    <scope>NUCLEOTIDE SEQUENCE</scope>
    <source>
        <strain evidence="2">CBS 690.94</strain>
    </source>
</reference>
<proteinExistence type="predicted"/>
<evidence type="ECO:0000256" key="1">
    <source>
        <dbReference type="SAM" id="Phobius"/>
    </source>
</evidence>
<gene>
    <name evidence="2" type="ORF">P171DRAFT_445969</name>
</gene>
<dbReference type="Proteomes" id="UP000799764">
    <property type="component" value="Unassembled WGS sequence"/>
</dbReference>
<protein>
    <submittedName>
        <fullName evidence="2">Uncharacterized protein</fullName>
    </submittedName>
</protein>
<organism evidence="2 3">
    <name type="scientific">Karstenula rhodostoma CBS 690.94</name>
    <dbReference type="NCBI Taxonomy" id="1392251"/>
    <lineage>
        <taxon>Eukaryota</taxon>
        <taxon>Fungi</taxon>
        <taxon>Dikarya</taxon>
        <taxon>Ascomycota</taxon>
        <taxon>Pezizomycotina</taxon>
        <taxon>Dothideomycetes</taxon>
        <taxon>Pleosporomycetidae</taxon>
        <taxon>Pleosporales</taxon>
        <taxon>Massarineae</taxon>
        <taxon>Didymosphaeriaceae</taxon>
        <taxon>Karstenula</taxon>
    </lineage>
</organism>
<keyword evidence="1" id="KW-0812">Transmembrane</keyword>
<name>A0A9P4PFJ8_9PLEO</name>
<evidence type="ECO:0000313" key="2">
    <source>
        <dbReference type="EMBL" id="KAF2442233.1"/>
    </source>
</evidence>
<comment type="caution">
    <text evidence="2">The sequence shown here is derived from an EMBL/GenBank/DDBJ whole genome shotgun (WGS) entry which is preliminary data.</text>
</comment>
<sequence length="415" mass="44752">MQGSLSIRARIRSSPPKSARFQLTGRSCWLCTSNASVRVLHSLSEIAYLRSDTSLNNGCITLHRHAALFSFSALLLPNSRAPPQASLFSMSDKVTSIPGLGVRTYPGPTFSTPDPCWYSESVVFCALTTSTTVQPSTLSLLSASTIPALATLSTSIYGPVSMTEAPAAPPKGSAGPVNVERPSAGCDGIKVNSTCVLWQYWLDMYNEAFPPSGHPKPQPGILFQTPDLDIRGPSSGCNGFVINNFCLRMADVLATLEDRPTNTSAALATATARDPALAPPPLKPTSSPKLGFIAIPIVVILVAVLSGYFFWRRRALKKASSTAARPQPPSPNPIGDIARLYGPPSPTVEQDPRASLYGESSQGGRYLWNGVKIFDSRHARKERERERDIAMRSVGVEQGPSVAARKEWWDKDLLI</sequence>
<feature type="transmembrane region" description="Helical" evidence="1">
    <location>
        <begin position="290"/>
        <end position="311"/>
    </location>
</feature>
<keyword evidence="3" id="KW-1185">Reference proteome</keyword>
<accession>A0A9P4PFJ8</accession>
<dbReference type="EMBL" id="MU001504">
    <property type="protein sequence ID" value="KAF2442233.1"/>
    <property type="molecule type" value="Genomic_DNA"/>
</dbReference>
<evidence type="ECO:0000313" key="3">
    <source>
        <dbReference type="Proteomes" id="UP000799764"/>
    </source>
</evidence>